<accession>X1INA6</accession>
<organism evidence="1">
    <name type="scientific">marine sediment metagenome</name>
    <dbReference type="NCBI Taxonomy" id="412755"/>
    <lineage>
        <taxon>unclassified sequences</taxon>
        <taxon>metagenomes</taxon>
        <taxon>ecological metagenomes</taxon>
    </lineage>
</organism>
<feature type="non-terminal residue" evidence="1">
    <location>
        <position position="1"/>
    </location>
</feature>
<proteinExistence type="predicted"/>
<dbReference type="EMBL" id="BARU01027129">
    <property type="protein sequence ID" value="GAH70735.1"/>
    <property type="molecule type" value="Genomic_DNA"/>
</dbReference>
<reference evidence="1" key="1">
    <citation type="journal article" date="2014" name="Front. Microbiol.">
        <title>High frequency of phylogenetically diverse reductive dehalogenase-homologous genes in deep subseafloor sedimentary metagenomes.</title>
        <authorList>
            <person name="Kawai M."/>
            <person name="Futagami T."/>
            <person name="Toyoda A."/>
            <person name="Takaki Y."/>
            <person name="Nishi S."/>
            <person name="Hori S."/>
            <person name="Arai W."/>
            <person name="Tsubouchi T."/>
            <person name="Morono Y."/>
            <person name="Uchiyama I."/>
            <person name="Ito T."/>
            <person name="Fujiyama A."/>
            <person name="Inagaki F."/>
            <person name="Takami H."/>
        </authorList>
    </citation>
    <scope>NUCLEOTIDE SEQUENCE</scope>
    <source>
        <strain evidence="1">Expedition CK06-06</strain>
    </source>
</reference>
<name>X1INA6_9ZZZZ</name>
<dbReference type="AlphaFoldDB" id="X1INA6"/>
<protein>
    <submittedName>
        <fullName evidence="1">Uncharacterized protein</fullName>
    </submittedName>
</protein>
<comment type="caution">
    <text evidence="1">The sequence shown here is derived from an EMBL/GenBank/DDBJ whole genome shotgun (WGS) entry which is preliminary data.</text>
</comment>
<gene>
    <name evidence="1" type="ORF">S03H2_43482</name>
</gene>
<evidence type="ECO:0000313" key="1">
    <source>
        <dbReference type="EMBL" id="GAH70735.1"/>
    </source>
</evidence>
<sequence>YVKIYERKGAGIAERNILKALLLPAPYFLSEVRTIPAVNNPPKI</sequence>